<organism evidence="1 2">
    <name type="scientific">Rhizoctonia solani</name>
    <dbReference type="NCBI Taxonomy" id="456999"/>
    <lineage>
        <taxon>Eukaryota</taxon>
        <taxon>Fungi</taxon>
        <taxon>Dikarya</taxon>
        <taxon>Basidiomycota</taxon>
        <taxon>Agaricomycotina</taxon>
        <taxon>Agaricomycetes</taxon>
        <taxon>Cantharellales</taxon>
        <taxon>Ceratobasidiaceae</taxon>
        <taxon>Rhizoctonia</taxon>
    </lineage>
</organism>
<dbReference type="OrthoDB" id="3189588at2759"/>
<evidence type="ECO:0008006" key="3">
    <source>
        <dbReference type="Google" id="ProtNLM"/>
    </source>
</evidence>
<evidence type="ECO:0000313" key="1">
    <source>
        <dbReference type="EMBL" id="CAE6348597.1"/>
    </source>
</evidence>
<dbReference type="AlphaFoldDB" id="A0A8H2ZVR5"/>
<dbReference type="EMBL" id="CAJMWS010000047">
    <property type="protein sequence ID" value="CAE6348597.1"/>
    <property type="molecule type" value="Genomic_DNA"/>
</dbReference>
<name>A0A8H2ZVR5_9AGAM</name>
<comment type="caution">
    <text evidence="1">The sequence shown here is derived from an EMBL/GenBank/DDBJ whole genome shotgun (WGS) entry which is preliminary data.</text>
</comment>
<dbReference type="Proteomes" id="UP000663846">
    <property type="component" value="Unassembled WGS sequence"/>
</dbReference>
<gene>
    <name evidence="1" type="ORF">RDB_LOCUS9403</name>
</gene>
<protein>
    <recommendedName>
        <fullName evidence="3">DUF4939 domain-containing protein</fullName>
    </recommendedName>
</protein>
<proteinExistence type="predicted"/>
<reference evidence="1" key="1">
    <citation type="submission" date="2021-01" db="EMBL/GenBank/DDBJ databases">
        <authorList>
            <person name="Kaushik A."/>
        </authorList>
    </citation>
    <scope>NUCLEOTIDE SEQUENCE</scope>
    <source>
        <strain evidence="1">AG1-1C</strain>
    </source>
</reference>
<feature type="non-terminal residue" evidence="1">
    <location>
        <position position="171"/>
    </location>
</feature>
<evidence type="ECO:0000313" key="2">
    <source>
        <dbReference type="Proteomes" id="UP000663846"/>
    </source>
</evidence>
<sequence length="171" mass="18013">MSGPSSSGLSFSTANPSAISIPSDAAGIVTSLNKIKAVLVAMNHNLGLAINQINANSSDIATAGANHNALDHDVQNIENAIVGLTAQIATLLGGGGSRRKLKLQEPSKFDGMDKTKAMAFRTLITHYIRVVDPSSLADEQIAFIISYLDGAAKTWLEPFEERDLDPSTPVP</sequence>
<accession>A0A8H2ZVR5</accession>